<name>A0AC34FX24_9BILA</name>
<protein>
    <submittedName>
        <fullName evidence="2">Sel1 repeat family protein</fullName>
    </submittedName>
</protein>
<dbReference type="Proteomes" id="UP000887579">
    <property type="component" value="Unplaced"/>
</dbReference>
<dbReference type="WBParaSite" id="ES5_v2.g21519.t1">
    <property type="protein sequence ID" value="ES5_v2.g21519.t1"/>
    <property type="gene ID" value="ES5_v2.g21519"/>
</dbReference>
<evidence type="ECO:0000313" key="2">
    <source>
        <dbReference type="WBParaSite" id="ES5_v2.g21519.t1"/>
    </source>
</evidence>
<proteinExistence type="predicted"/>
<sequence>MIGSGIPEAQHILGLKYTEGVGVEKDYELAIEWYEKAVKNGFAGSANNLGTLHEKGTGVEKNFEKAFYYYKLASQWGDTQAMQNLANLYFSAKGTGSIIPSEDDIAEGMKWLRIASEKGNLVAERFLESREKMTENEVKVDTMKNLLFPKLPPEANPLDQEQYGKAVRVRL</sequence>
<accession>A0AC34FX24</accession>
<reference evidence="2" key="1">
    <citation type="submission" date="2022-11" db="UniProtKB">
        <authorList>
            <consortium name="WormBaseParasite"/>
        </authorList>
    </citation>
    <scope>IDENTIFICATION</scope>
</reference>
<organism evidence="1 2">
    <name type="scientific">Panagrolaimus sp. ES5</name>
    <dbReference type="NCBI Taxonomy" id="591445"/>
    <lineage>
        <taxon>Eukaryota</taxon>
        <taxon>Metazoa</taxon>
        <taxon>Ecdysozoa</taxon>
        <taxon>Nematoda</taxon>
        <taxon>Chromadorea</taxon>
        <taxon>Rhabditida</taxon>
        <taxon>Tylenchina</taxon>
        <taxon>Panagrolaimomorpha</taxon>
        <taxon>Panagrolaimoidea</taxon>
        <taxon>Panagrolaimidae</taxon>
        <taxon>Panagrolaimus</taxon>
    </lineage>
</organism>
<evidence type="ECO:0000313" key="1">
    <source>
        <dbReference type="Proteomes" id="UP000887579"/>
    </source>
</evidence>